<proteinExistence type="predicted"/>
<keyword evidence="2" id="KW-1185">Reference proteome</keyword>
<name>A0ABQ7DDB9_BRACR</name>
<gene>
    <name evidence="1" type="ORF">DY000_02017583</name>
</gene>
<dbReference type="EMBL" id="QGKV02000759">
    <property type="protein sequence ID" value="KAF3569239.1"/>
    <property type="molecule type" value="Genomic_DNA"/>
</dbReference>
<evidence type="ECO:0000313" key="2">
    <source>
        <dbReference type="Proteomes" id="UP000266723"/>
    </source>
</evidence>
<reference evidence="1 2" key="1">
    <citation type="journal article" date="2020" name="BMC Genomics">
        <title>Intraspecific diversification of the crop wild relative Brassica cretica Lam. using demographic model selection.</title>
        <authorList>
            <person name="Kioukis A."/>
            <person name="Michalopoulou V.A."/>
            <person name="Briers L."/>
            <person name="Pirintsos S."/>
            <person name="Studholme D.J."/>
            <person name="Pavlidis P."/>
            <person name="Sarris P.F."/>
        </authorList>
    </citation>
    <scope>NUCLEOTIDE SEQUENCE [LARGE SCALE GENOMIC DNA]</scope>
    <source>
        <strain evidence="2">cv. PFS-1207/04</strain>
    </source>
</reference>
<evidence type="ECO:0000313" key="1">
    <source>
        <dbReference type="EMBL" id="KAF3569239.1"/>
    </source>
</evidence>
<dbReference type="Proteomes" id="UP000266723">
    <property type="component" value="Unassembled WGS sequence"/>
</dbReference>
<protein>
    <recommendedName>
        <fullName evidence="3">Reverse transcriptase zinc-binding domain-containing protein</fullName>
    </recommendedName>
</protein>
<evidence type="ECO:0008006" key="3">
    <source>
        <dbReference type="Google" id="ProtNLM"/>
    </source>
</evidence>
<sequence>MVVLGSMMLSVSQVPSICTDGASSSHHKKFENSLSTEEEDLVPAMKDEVDGEEEKFPSFCRLLRIERYLPEFADQIQSLKPSLRGAEDSYVWKTLPSWTYSTRFGYNSVATNNQERNGNIPDGEFDWIKNVWKTSCSPKMKVFIWSIIQNVLPLGGEPTEKSNEYRETTHIAVTGTFKAVTNRLRTETCLPPTGVPNTILPWVCLVIWKDRNFLIFEGKSAHTVDLTSKGLALAREWSEAHVCTPQGHKHHTIPQLNKVTGVPQPDLQISVSKTDAAWDASCYKVGLAWVLSGSSNPTWR</sequence>
<organism evidence="1 2">
    <name type="scientific">Brassica cretica</name>
    <name type="common">Mustard</name>
    <dbReference type="NCBI Taxonomy" id="69181"/>
    <lineage>
        <taxon>Eukaryota</taxon>
        <taxon>Viridiplantae</taxon>
        <taxon>Streptophyta</taxon>
        <taxon>Embryophyta</taxon>
        <taxon>Tracheophyta</taxon>
        <taxon>Spermatophyta</taxon>
        <taxon>Magnoliopsida</taxon>
        <taxon>eudicotyledons</taxon>
        <taxon>Gunneridae</taxon>
        <taxon>Pentapetalae</taxon>
        <taxon>rosids</taxon>
        <taxon>malvids</taxon>
        <taxon>Brassicales</taxon>
        <taxon>Brassicaceae</taxon>
        <taxon>Brassiceae</taxon>
        <taxon>Brassica</taxon>
    </lineage>
</organism>
<accession>A0ABQ7DDB9</accession>
<comment type="caution">
    <text evidence="1">The sequence shown here is derived from an EMBL/GenBank/DDBJ whole genome shotgun (WGS) entry which is preliminary data.</text>
</comment>